<evidence type="ECO:0000313" key="2">
    <source>
        <dbReference type="EMBL" id="TNC20300.1"/>
    </source>
</evidence>
<keyword evidence="1" id="KW-1133">Transmembrane helix</keyword>
<organism evidence="2 3">
    <name type="scientific">Amycolatopsis alkalitolerans</name>
    <dbReference type="NCBI Taxonomy" id="2547244"/>
    <lineage>
        <taxon>Bacteria</taxon>
        <taxon>Bacillati</taxon>
        <taxon>Actinomycetota</taxon>
        <taxon>Actinomycetes</taxon>
        <taxon>Pseudonocardiales</taxon>
        <taxon>Pseudonocardiaceae</taxon>
        <taxon>Amycolatopsis</taxon>
    </lineage>
</organism>
<feature type="transmembrane region" description="Helical" evidence="1">
    <location>
        <begin position="7"/>
        <end position="31"/>
    </location>
</feature>
<feature type="transmembrane region" description="Helical" evidence="1">
    <location>
        <begin position="169"/>
        <end position="190"/>
    </location>
</feature>
<reference evidence="2 3" key="1">
    <citation type="submission" date="2019-06" db="EMBL/GenBank/DDBJ databases">
        <title>Amycolatopsis alkalitolerans sp. nov., isolated from Gastrodia elata Blume.</title>
        <authorList>
            <person name="Narsing Rao M.P."/>
            <person name="Li W.J."/>
        </authorList>
    </citation>
    <scope>NUCLEOTIDE SEQUENCE [LARGE SCALE GENOMIC DNA]</scope>
    <source>
        <strain evidence="2 3">SYSUP0005</strain>
    </source>
</reference>
<feature type="transmembrane region" description="Helical" evidence="1">
    <location>
        <begin position="43"/>
        <end position="63"/>
    </location>
</feature>
<dbReference type="Proteomes" id="UP000305546">
    <property type="component" value="Unassembled WGS sequence"/>
</dbReference>
<sequence length="327" mass="34054">MPKPGRTFWYAAVLGVAVTALLAVTGLTSIFPVVGQLVGRGGAAGSLALAVLAVVLWALFAIAGQSMTAERRVIAARAARSRELHPGLSADVAGFLLASHSGVDAAKAETPYGPVRALVWSLPALGFLGTATEMSSAVGGLGTAVASTNGYADLRDVLVRDVIPPLGDAFGVTLFALASSVVCHVLLSLVHAREQRMLLDSDTIELRGFAQNGYPAGGQSTMDIPELQRLNENLRAVAAGVQGMTGGVQEQLSQVAGEVSQWRKAIAESGERLGALAQVSELGRLVDLTTAIERQVGEIGSRMDREIVLRPAPSTPSALDGYHRREA</sequence>
<evidence type="ECO:0000256" key="1">
    <source>
        <dbReference type="SAM" id="Phobius"/>
    </source>
</evidence>
<proteinExistence type="predicted"/>
<accession>A0A5C4LS91</accession>
<name>A0A5C4LS91_9PSEU</name>
<dbReference type="OrthoDB" id="3517494at2"/>
<protein>
    <recommendedName>
        <fullName evidence="4">MotA/TolQ/ExbB proton channel domain-containing protein</fullName>
    </recommendedName>
</protein>
<dbReference type="AlphaFoldDB" id="A0A5C4LS91"/>
<keyword evidence="1" id="KW-0812">Transmembrane</keyword>
<evidence type="ECO:0008006" key="4">
    <source>
        <dbReference type="Google" id="ProtNLM"/>
    </source>
</evidence>
<dbReference type="EMBL" id="VDFW01000044">
    <property type="protein sequence ID" value="TNC20300.1"/>
    <property type="molecule type" value="Genomic_DNA"/>
</dbReference>
<comment type="caution">
    <text evidence="2">The sequence shown here is derived from an EMBL/GenBank/DDBJ whole genome shotgun (WGS) entry which is preliminary data.</text>
</comment>
<keyword evidence="1" id="KW-0472">Membrane</keyword>
<evidence type="ECO:0000313" key="3">
    <source>
        <dbReference type="Proteomes" id="UP000305546"/>
    </source>
</evidence>
<gene>
    <name evidence="2" type="ORF">FG385_31055</name>
</gene>
<keyword evidence="3" id="KW-1185">Reference proteome</keyword>
<dbReference type="RefSeq" id="WP_139100367.1">
    <property type="nucleotide sequence ID" value="NZ_VDFW01000044.1"/>
</dbReference>